<accession>A0A183CYJ2</accession>
<evidence type="ECO:0000313" key="1">
    <source>
        <dbReference type="EMBL" id="VDK30307.1"/>
    </source>
</evidence>
<gene>
    <name evidence="1" type="ORF">GPUH_LOCUS1533</name>
</gene>
<organism evidence="3">
    <name type="scientific">Gongylonema pulchrum</name>
    <dbReference type="NCBI Taxonomy" id="637853"/>
    <lineage>
        <taxon>Eukaryota</taxon>
        <taxon>Metazoa</taxon>
        <taxon>Ecdysozoa</taxon>
        <taxon>Nematoda</taxon>
        <taxon>Chromadorea</taxon>
        <taxon>Rhabditida</taxon>
        <taxon>Spirurina</taxon>
        <taxon>Spiruromorpha</taxon>
        <taxon>Spiruroidea</taxon>
        <taxon>Gongylonematidae</taxon>
        <taxon>Gongylonema</taxon>
    </lineage>
</organism>
<proteinExistence type="predicted"/>
<dbReference type="Proteomes" id="UP000271098">
    <property type="component" value="Unassembled WGS sequence"/>
</dbReference>
<dbReference type="AlphaFoldDB" id="A0A183CYJ2"/>
<keyword evidence="2" id="KW-1185">Reference proteome</keyword>
<name>A0A183CYJ2_9BILA</name>
<reference evidence="1 2" key="2">
    <citation type="submission" date="2018-11" db="EMBL/GenBank/DDBJ databases">
        <authorList>
            <consortium name="Pathogen Informatics"/>
        </authorList>
    </citation>
    <scope>NUCLEOTIDE SEQUENCE [LARGE SCALE GENOMIC DNA]</scope>
</reference>
<reference evidence="3" key="1">
    <citation type="submission" date="2016-06" db="UniProtKB">
        <authorList>
            <consortium name="WormBaseParasite"/>
        </authorList>
    </citation>
    <scope>IDENTIFICATION</scope>
</reference>
<evidence type="ECO:0000313" key="3">
    <source>
        <dbReference type="WBParaSite" id="GPUH_0000153601-mRNA-1"/>
    </source>
</evidence>
<sequence>MHEIKPANNMFIKEPTAIATDFPLMSSAQKLACRLVSNFQSYDLTWALIWETHISKTIYIPVSDTYQ</sequence>
<dbReference type="EMBL" id="UYRT01001887">
    <property type="protein sequence ID" value="VDK30307.1"/>
    <property type="molecule type" value="Genomic_DNA"/>
</dbReference>
<evidence type="ECO:0000313" key="2">
    <source>
        <dbReference type="Proteomes" id="UP000271098"/>
    </source>
</evidence>
<protein>
    <submittedName>
        <fullName evidence="1 3">Uncharacterized protein</fullName>
    </submittedName>
</protein>
<dbReference type="WBParaSite" id="GPUH_0000153601-mRNA-1">
    <property type="protein sequence ID" value="GPUH_0000153601-mRNA-1"/>
    <property type="gene ID" value="GPUH_0000153601"/>
</dbReference>